<dbReference type="EMBL" id="RAWE01000104">
    <property type="protein sequence ID" value="RKG99904.1"/>
    <property type="molecule type" value="Genomic_DNA"/>
</dbReference>
<gene>
    <name evidence="1" type="ORF">D7X32_25225</name>
</gene>
<protein>
    <submittedName>
        <fullName evidence="1">Uncharacterized protein</fullName>
    </submittedName>
</protein>
<evidence type="ECO:0000313" key="1">
    <source>
        <dbReference type="EMBL" id="RKG99904.1"/>
    </source>
</evidence>
<name>A0A3A8K6D3_9BACT</name>
<organism evidence="1 2">
    <name type="scientific">Corallococcus carmarthensis</name>
    <dbReference type="NCBI Taxonomy" id="2316728"/>
    <lineage>
        <taxon>Bacteria</taxon>
        <taxon>Pseudomonadati</taxon>
        <taxon>Myxococcota</taxon>
        <taxon>Myxococcia</taxon>
        <taxon>Myxococcales</taxon>
        <taxon>Cystobacterineae</taxon>
        <taxon>Myxococcaceae</taxon>
        <taxon>Corallococcus</taxon>
    </lineage>
</organism>
<dbReference type="Proteomes" id="UP000268313">
    <property type="component" value="Unassembled WGS sequence"/>
</dbReference>
<proteinExistence type="predicted"/>
<dbReference type="AlphaFoldDB" id="A0A3A8K6D3"/>
<keyword evidence="2" id="KW-1185">Reference proteome</keyword>
<reference evidence="2" key="1">
    <citation type="submission" date="2018-09" db="EMBL/GenBank/DDBJ databases">
        <authorList>
            <person name="Livingstone P.G."/>
            <person name="Whitworth D.E."/>
        </authorList>
    </citation>
    <scope>NUCLEOTIDE SEQUENCE [LARGE SCALE GENOMIC DNA]</scope>
    <source>
        <strain evidence="2">CA043D</strain>
    </source>
</reference>
<sequence>MELASSSQPVVTTETNKSSAVPKEQMDAFIDGLVALRPEVGFPLFTICDNNSFHTTGYLWGFYAVKALKARGKLDGPVMVLNFDSHSDAGSQSARFVASDRWGGMLVNAIKAEGVPGGYLSTFNHPKGTGNHFVSAGGTVGSAPSKPTISLEDLAIGDLQAREARLREIFATFWEAVQTHFGQPIKYVFYTIDRDVLLNSFTQWGDGAINGPTDLVPYLRAALGPLLVGTEAKPAAAKLIGFDITGMPETRERIDGRKPADGFENPPKVWDNMRTELASMREFAGTLPTPDSAPLNNLIFFSGSISYTAVAAFQSLPMATADCTDYVSTLSNLLKGPVAAGPWTYLLCRQKPPIYNHGWKPFSLYRVASGISPAKRGAIMTQLGAPTPVGGFACTASVTDARLMDPPKVLVADMVEKRGAFAEYHPDVH</sequence>
<accession>A0A3A8K6D3</accession>
<comment type="caution">
    <text evidence="1">The sequence shown here is derived from an EMBL/GenBank/DDBJ whole genome shotgun (WGS) entry which is preliminary data.</text>
</comment>
<evidence type="ECO:0000313" key="2">
    <source>
        <dbReference type="Proteomes" id="UP000268313"/>
    </source>
</evidence>